<protein>
    <submittedName>
        <fullName evidence="1">Uncharacterized protein</fullName>
    </submittedName>
</protein>
<evidence type="ECO:0000313" key="2">
    <source>
        <dbReference type="Proteomes" id="UP000601055"/>
    </source>
</evidence>
<dbReference type="RefSeq" id="WP_182921066.1">
    <property type="nucleotide sequence ID" value="NZ_WNXD01000001.1"/>
</dbReference>
<evidence type="ECO:0000313" key="1">
    <source>
        <dbReference type="EMBL" id="MBB2144378.1"/>
    </source>
</evidence>
<organism evidence="1 2">
    <name type="scientific">Pedobacter planticolens</name>
    <dbReference type="NCBI Taxonomy" id="2679964"/>
    <lineage>
        <taxon>Bacteria</taxon>
        <taxon>Pseudomonadati</taxon>
        <taxon>Bacteroidota</taxon>
        <taxon>Sphingobacteriia</taxon>
        <taxon>Sphingobacteriales</taxon>
        <taxon>Sphingobacteriaceae</taxon>
        <taxon>Pedobacter</taxon>
    </lineage>
</organism>
<dbReference type="AlphaFoldDB" id="A0A923DXP9"/>
<dbReference type="Proteomes" id="UP000601055">
    <property type="component" value="Unassembled WGS sequence"/>
</dbReference>
<comment type="caution">
    <text evidence="1">The sequence shown here is derived from an EMBL/GenBank/DDBJ whole genome shotgun (WGS) entry which is preliminary data.</text>
</comment>
<dbReference type="EMBL" id="WNXD01000001">
    <property type="protein sequence ID" value="MBB2144378.1"/>
    <property type="molecule type" value="Genomic_DNA"/>
</dbReference>
<accession>A0A923DXP9</accession>
<sequence length="252" mass="27953">MISISLSFVDGEKYYVTFVKGSVTLKKTGKPIKVGDILQSTDALIFKEQTAKLSCISPGKGRFEINAQKTKPSSNGELLAVLKNNLVPSTSTYHLSSRSLMFDGYDPKTYFQSTETDNRILLLLDEVLPISPTYKIDENNFFFIQYVTSGKTITKKIDQSDKGLVFTTKLFTEGIPQKVMLCYQAQIAGKPKSSSVVEFTPIIANKADLKNEIKVLTTNLGLNKKLIAAAVTAHIFDNYGKLSQDQIDKLML</sequence>
<name>A0A923DXP9_9SPHI</name>
<reference evidence="1" key="1">
    <citation type="submission" date="2019-11" db="EMBL/GenBank/DDBJ databases">
        <title>Description of Pedobacter sp. LMG 31464T.</title>
        <authorList>
            <person name="Carlier A."/>
            <person name="Qi S."/>
            <person name="Vandamme P."/>
        </authorList>
    </citation>
    <scope>NUCLEOTIDE SEQUENCE</scope>
    <source>
        <strain evidence="1">LMG 31464</strain>
    </source>
</reference>
<keyword evidence="2" id="KW-1185">Reference proteome</keyword>
<gene>
    <name evidence="1" type="ORF">GM921_02680</name>
</gene>
<proteinExistence type="predicted"/>